<dbReference type="EMBL" id="JAWXYG010000002">
    <property type="protein sequence ID" value="KAK4279594.1"/>
    <property type="molecule type" value="Genomic_DNA"/>
</dbReference>
<dbReference type="Proteomes" id="UP001293593">
    <property type="component" value="Unassembled WGS sequence"/>
</dbReference>
<accession>A0AAE1MYH4</accession>
<evidence type="ECO:0000256" key="1">
    <source>
        <dbReference type="ARBA" id="ARBA00023013"/>
    </source>
</evidence>
<evidence type="ECO:0000256" key="3">
    <source>
        <dbReference type="SAM" id="MobiDB-lite"/>
    </source>
</evidence>
<feature type="compositionally biased region" description="Basic and acidic residues" evidence="3">
    <location>
        <begin position="27"/>
        <end position="50"/>
    </location>
</feature>
<evidence type="ECO:0008006" key="6">
    <source>
        <dbReference type="Google" id="ProtNLM"/>
    </source>
</evidence>
<dbReference type="GO" id="GO:0032875">
    <property type="term" value="P:regulation of DNA endoreduplication"/>
    <property type="evidence" value="ECO:0007669"/>
    <property type="project" value="InterPro"/>
</dbReference>
<protein>
    <recommendedName>
        <fullName evidence="6">Cyclin-dependent protein kinase inhibitor SMR1</fullName>
    </recommendedName>
</protein>
<evidence type="ECO:0000313" key="4">
    <source>
        <dbReference type="EMBL" id="KAK4279594.1"/>
    </source>
</evidence>
<name>A0AAE1MYH4_9FABA</name>
<keyword evidence="2" id="KW-0131">Cell cycle</keyword>
<dbReference type="GO" id="GO:0004860">
    <property type="term" value="F:protein kinase inhibitor activity"/>
    <property type="evidence" value="ECO:0007669"/>
    <property type="project" value="UniProtKB-KW"/>
</dbReference>
<dbReference type="InterPro" id="IPR040389">
    <property type="entry name" value="SMR"/>
</dbReference>
<feature type="region of interest" description="Disordered" evidence="3">
    <location>
        <begin position="27"/>
        <end position="78"/>
    </location>
</feature>
<organism evidence="4 5">
    <name type="scientific">Acacia crassicarpa</name>
    <name type="common">northern wattle</name>
    <dbReference type="NCBI Taxonomy" id="499986"/>
    <lineage>
        <taxon>Eukaryota</taxon>
        <taxon>Viridiplantae</taxon>
        <taxon>Streptophyta</taxon>
        <taxon>Embryophyta</taxon>
        <taxon>Tracheophyta</taxon>
        <taxon>Spermatophyta</taxon>
        <taxon>Magnoliopsida</taxon>
        <taxon>eudicotyledons</taxon>
        <taxon>Gunneridae</taxon>
        <taxon>Pentapetalae</taxon>
        <taxon>rosids</taxon>
        <taxon>fabids</taxon>
        <taxon>Fabales</taxon>
        <taxon>Fabaceae</taxon>
        <taxon>Caesalpinioideae</taxon>
        <taxon>mimosoid clade</taxon>
        <taxon>Acacieae</taxon>
        <taxon>Acacia</taxon>
    </lineage>
</organism>
<dbReference type="PANTHER" id="PTHR33142">
    <property type="entry name" value="CYCLIN-DEPENDENT PROTEIN KINASE INHIBITOR SMR13"/>
    <property type="match status" value="1"/>
</dbReference>
<keyword evidence="5" id="KW-1185">Reference proteome</keyword>
<evidence type="ECO:0000313" key="5">
    <source>
        <dbReference type="Proteomes" id="UP001293593"/>
    </source>
</evidence>
<reference evidence="4" key="1">
    <citation type="submission" date="2023-10" db="EMBL/GenBank/DDBJ databases">
        <title>Chromosome-level genome of the transformable northern wattle, Acacia crassicarpa.</title>
        <authorList>
            <person name="Massaro I."/>
            <person name="Sinha N.R."/>
            <person name="Poethig S."/>
            <person name="Leichty A.R."/>
        </authorList>
    </citation>
    <scope>NUCLEOTIDE SEQUENCE</scope>
    <source>
        <strain evidence="4">Acra3RX</strain>
        <tissue evidence="4">Leaf</tissue>
    </source>
</reference>
<comment type="caution">
    <text evidence="4">The sequence shown here is derived from an EMBL/GenBank/DDBJ whole genome shotgun (WGS) entry which is preliminary data.</text>
</comment>
<sequence length="120" mass="13456">MSTDLHLLHDLPKPRLSPAASAVKIELPDLDHSDRVDTPAEEEAAAHGGREDDETCRTPTSKENRIPAALTCPPAPKKAKRSVSCKRKLLEEFQLFEKVNKDEIDGFFRSNFPKRSCRCT</sequence>
<dbReference type="PANTHER" id="PTHR33142:SF13">
    <property type="entry name" value="CYCLIN-DEPENDENT PROTEIN KINASE INHIBITOR SMR1"/>
    <property type="match status" value="1"/>
</dbReference>
<dbReference type="AlphaFoldDB" id="A0AAE1MYH4"/>
<keyword evidence="1" id="KW-0649">Protein kinase inhibitor</keyword>
<proteinExistence type="predicted"/>
<gene>
    <name evidence="4" type="ORF">QN277_011347</name>
</gene>
<evidence type="ECO:0000256" key="2">
    <source>
        <dbReference type="ARBA" id="ARBA00023306"/>
    </source>
</evidence>